<evidence type="ECO:0000313" key="2">
    <source>
        <dbReference type="Proteomes" id="UP000770717"/>
    </source>
</evidence>
<comment type="caution">
    <text evidence="1">The sequence shown here is derived from an EMBL/GenBank/DDBJ whole genome shotgun (WGS) entry which is preliminary data.</text>
</comment>
<gene>
    <name evidence="1" type="ORF">GDO78_022584</name>
</gene>
<evidence type="ECO:0000313" key="1">
    <source>
        <dbReference type="EMBL" id="KAG9463025.1"/>
    </source>
</evidence>
<protein>
    <submittedName>
        <fullName evidence="1">Uncharacterized protein</fullName>
    </submittedName>
</protein>
<keyword evidence="2" id="KW-1185">Reference proteome</keyword>
<dbReference type="AlphaFoldDB" id="A0A8J6BG98"/>
<accession>A0A8J6BG98</accession>
<reference evidence="1" key="1">
    <citation type="thesis" date="2020" institute="ProQuest LLC" country="789 East Eisenhower Parkway, Ann Arbor, MI, USA">
        <title>Comparative Genomics and Chromosome Evolution.</title>
        <authorList>
            <person name="Mudd A.B."/>
        </authorList>
    </citation>
    <scope>NUCLEOTIDE SEQUENCE</scope>
    <source>
        <strain evidence="1">HN-11 Male</strain>
        <tissue evidence="1">Kidney and liver</tissue>
    </source>
</reference>
<sequence>MVRFFPGRTELTTLSTKMQRGPQLKERNITSLIFKGGPLPEGKKEVLVHYLAHLLLLAKKLKNRPKGDITLGVSSGRWTN</sequence>
<dbReference type="Proteomes" id="UP000770717">
    <property type="component" value="Unassembled WGS sequence"/>
</dbReference>
<organism evidence="1 2">
    <name type="scientific">Eleutherodactylus coqui</name>
    <name type="common">Puerto Rican coqui</name>
    <dbReference type="NCBI Taxonomy" id="57060"/>
    <lineage>
        <taxon>Eukaryota</taxon>
        <taxon>Metazoa</taxon>
        <taxon>Chordata</taxon>
        <taxon>Craniata</taxon>
        <taxon>Vertebrata</taxon>
        <taxon>Euteleostomi</taxon>
        <taxon>Amphibia</taxon>
        <taxon>Batrachia</taxon>
        <taxon>Anura</taxon>
        <taxon>Neobatrachia</taxon>
        <taxon>Hyloidea</taxon>
        <taxon>Eleutherodactylidae</taxon>
        <taxon>Eleutherodactylinae</taxon>
        <taxon>Eleutherodactylus</taxon>
        <taxon>Eleutherodactylus</taxon>
    </lineage>
</organism>
<name>A0A8J6BG98_ELECQ</name>
<dbReference type="EMBL" id="WNTK01008373">
    <property type="protein sequence ID" value="KAG9463025.1"/>
    <property type="molecule type" value="Genomic_DNA"/>
</dbReference>
<proteinExistence type="predicted"/>